<keyword evidence="1" id="KW-0812">Transmembrane</keyword>
<dbReference type="KEGG" id="lfc:LFE_1388"/>
<reference evidence="3" key="2">
    <citation type="submission" date="2012-03" db="EMBL/GenBank/DDBJ databases">
        <title>The complete genome sequence of the pioneer microbe on fresh volcanic deposit, Leptospirillum ferrooxidans strain C2-3.</title>
        <authorList>
            <person name="Fujimura R."/>
            <person name="Sato Y."/>
            <person name="Nishizawa T."/>
            <person name="Nanba K."/>
            <person name="Oshima K."/>
            <person name="Hattori M."/>
            <person name="Kamijo T."/>
            <person name="Ohta H."/>
        </authorList>
    </citation>
    <scope>NUCLEOTIDE SEQUENCE [LARGE SCALE GENOMIC DNA]</scope>
    <source>
        <strain evidence="3">C2-3</strain>
    </source>
</reference>
<feature type="transmembrane region" description="Helical" evidence="1">
    <location>
        <begin position="105"/>
        <end position="125"/>
    </location>
</feature>
<keyword evidence="1" id="KW-1133">Transmembrane helix</keyword>
<proteinExistence type="predicted"/>
<reference evidence="2 3" key="1">
    <citation type="journal article" date="2012" name="J. Bacteriol.">
        <title>Complete Genome Sequence of Leptospirillum ferrooxidans Strain C2-3, Isolated from a Fresh Volcanic Ash Deposit on the Island of Miyake, Japan.</title>
        <authorList>
            <person name="Fujimura R."/>
            <person name="Sato Y."/>
            <person name="Nishizawa T."/>
            <person name="Oshima K."/>
            <person name="Kim S.-W."/>
            <person name="Hattori M."/>
            <person name="Kamijo T."/>
            <person name="Ohta H."/>
        </authorList>
    </citation>
    <scope>NUCLEOTIDE SEQUENCE [LARGE SCALE GENOMIC DNA]</scope>
    <source>
        <strain evidence="2 3">C2-3</strain>
    </source>
</reference>
<organism evidence="2 3">
    <name type="scientific">Leptospirillum ferrooxidans (strain C2-3)</name>
    <dbReference type="NCBI Taxonomy" id="1162668"/>
    <lineage>
        <taxon>Bacteria</taxon>
        <taxon>Pseudomonadati</taxon>
        <taxon>Nitrospirota</taxon>
        <taxon>Nitrospiria</taxon>
        <taxon>Nitrospirales</taxon>
        <taxon>Nitrospiraceae</taxon>
        <taxon>Leptospirillum</taxon>
    </lineage>
</organism>
<dbReference type="Proteomes" id="UP000007382">
    <property type="component" value="Chromosome"/>
</dbReference>
<evidence type="ECO:0000256" key="1">
    <source>
        <dbReference type="SAM" id="Phobius"/>
    </source>
</evidence>
<gene>
    <name evidence="2" type="ordered locus">LFE_1388</name>
</gene>
<feature type="transmembrane region" description="Helical" evidence="1">
    <location>
        <begin position="75"/>
        <end position="99"/>
    </location>
</feature>
<keyword evidence="3" id="KW-1185">Reference proteome</keyword>
<keyword evidence="1" id="KW-0472">Membrane</keyword>
<dbReference type="STRING" id="1162668.LFE_1388"/>
<sequence length="127" mass="13902">MVESGIGRLLYVDKKSLYLTPFEGSVKGSCFYIEQSSEFSETEKEQLIKLRSKVLAVGSGDMRVLNRRIQIIEQLCGLLGCLGVGLWSFGISVWFLAFVDLGVSLSWASSVFAIAFVLSLIAIALDA</sequence>
<accession>I0IP72</accession>
<name>I0IP72_LEPFC</name>
<evidence type="ECO:0000313" key="2">
    <source>
        <dbReference type="EMBL" id="BAM07071.1"/>
    </source>
</evidence>
<dbReference type="HOGENOM" id="CLU_1967817_0_0_0"/>
<protein>
    <submittedName>
        <fullName evidence="2">Uncharacterized protein</fullName>
    </submittedName>
</protein>
<dbReference type="AlphaFoldDB" id="I0IP72"/>
<evidence type="ECO:0000313" key="3">
    <source>
        <dbReference type="Proteomes" id="UP000007382"/>
    </source>
</evidence>
<dbReference type="EMBL" id="AP012342">
    <property type="protein sequence ID" value="BAM07071.1"/>
    <property type="molecule type" value="Genomic_DNA"/>
</dbReference>